<sequence length="155" mass="18410">MTTEPFKFIADAMLGKLARWLRIIGYDVVYESSISDDDLIARAIREHRVILTMDRKLTERESAKNSLLIKSPYYTEQLRQVINHYNIDYKSGIFTRCLLCNRPLDVVEKEKIRDRVPPYIYSTQNEFDVCRQCCRVYWSGTHRVKMLEILNKILK</sequence>
<organism evidence="2 3">
    <name type="scientific">Candidatus Brocadia sinica JPN1</name>
    <dbReference type="NCBI Taxonomy" id="1197129"/>
    <lineage>
        <taxon>Bacteria</taxon>
        <taxon>Pseudomonadati</taxon>
        <taxon>Planctomycetota</taxon>
        <taxon>Candidatus Brocadiia</taxon>
        <taxon>Candidatus Brocadiales</taxon>
        <taxon>Candidatus Brocadiaceae</taxon>
        <taxon>Candidatus Brocadia</taxon>
    </lineage>
</organism>
<keyword evidence="3" id="KW-1185">Reference proteome</keyword>
<dbReference type="PANTHER" id="PTHR39081:SF1">
    <property type="entry name" value="MUT7-C RNASE DOMAIN-CONTAINING PROTEIN"/>
    <property type="match status" value="1"/>
</dbReference>
<dbReference type="EMBL" id="BAFN01000001">
    <property type="protein sequence ID" value="GAN32395.1"/>
    <property type="molecule type" value="Genomic_DNA"/>
</dbReference>
<reference evidence="3" key="1">
    <citation type="journal article" date="2015" name="Genome Announc.">
        <title>Draft Genome Sequence of an Anaerobic Ammonium-Oxidizing Bacterium, "Candidatus Brocadia sinica".</title>
        <authorList>
            <person name="Oshiki M."/>
            <person name="Shinyako-Hata K."/>
            <person name="Satoh H."/>
            <person name="Okabe S."/>
        </authorList>
    </citation>
    <scope>NUCLEOTIDE SEQUENCE [LARGE SCALE GENOMIC DNA]</scope>
    <source>
        <strain evidence="3">JPN1</strain>
    </source>
</reference>
<accession>A0ABQ0JUK5</accession>
<dbReference type="Pfam" id="PF01927">
    <property type="entry name" value="Mut7-C"/>
    <property type="match status" value="1"/>
</dbReference>
<comment type="caution">
    <text evidence="2">The sequence shown here is derived from an EMBL/GenBank/DDBJ whole genome shotgun (WGS) entry which is preliminary data.</text>
</comment>
<dbReference type="RefSeq" id="WP_052562550.1">
    <property type="nucleotide sequence ID" value="NZ_BAFN01000001.1"/>
</dbReference>
<dbReference type="Gene3D" id="3.30.240.40">
    <property type="entry name" value="E6 early regulatory protein"/>
    <property type="match status" value="1"/>
</dbReference>
<proteinExistence type="predicted"/>
<gene>
    <name evidence="2" type="ORF">BROSI_A0909</name>
</gene>
<dbReference type="InterPro" id="IPR038575">
    <property type="entry name" value="E6_sf"/>
</dbReference>
<evidence type="ECO:0000313" key="2">
    <source>
        <dbReference type="EMBL" id="GAN32395.1"/>
    </source>
</evidence>
<dbReference type="SUPFAM" id="SSF161229">
    <property type="entry name" value="E6 C-terminal domain-like"/>
    <property type="match status" value="1"/>
</dbReference>
<dbReference type="InterPro" id="IPR002782">
    <property type="entry name" value="Mut7-C_RNAse_dom"/>
</dbReference>
<evidence type="ECO:0000259" key="1">
    <source>
        <dbReference type="Pfam" id="PF01927"/>
    </source>
</evidence>
<dbReference type="PANTHER" id="PTHR39081">
    <property type="entry name" value="MUT7-C DOMAIN-CONTAINING PROTEIN"/>
    <property type="match status" value="1"/>
</dbReference>
<evidence type="ECO:0000313" key="3">
    <source>
        <dbReference type="Proteomes" id="UP000032309"/>
    </source>
</evidence>
<feature type="domain" description="Mut7-C RNAse" evidence="1">
    <location>
        <begin position="7"/>
        <end position="149"/>
    </location>
</feature>
<name>A0ABQ0JUK5_9BACT</name>
<protein>
    <submittedName>
        <fullName evidence="2">Uncharacterized conserved protein</fullName>
    </submittedName>
</protein>
<dbReference type="Proteomes" id="UP000032309">
    <property type="component" value="Unassembled WGS sequence"/>
</dbReference>